<evidence type="ECO:0000313" key="2">
    <source>
        <dbReference type="Proteomes" id="UP000654075"/>
    </source>
</evidence>
<feature type="non-terminal residue" evidence="1">
    <location>
        <position position="155"/>
    </location>
</feature>
<dbReference type="AlphaFoldDB" id="A0A813F4W7"/>
<feature type="non-terminal residue" evidence="1">
    <location>
        <position position="1"/>
    </location>
</feature>
<reference evidence="1" key="1">
    <citation type="submission" date="2021-02" db="EMBL/GenBank/DDBJ databases">
        <authorList>
            <person name="Dougan E. K."/>
            <person name="Rhodes N."/>
            <person name="Thang M."/>
            <person name="Chan C."/>
        </authorList>
    </citation>
    <scope>NUCLEOTIDE SEQUENCE</scope>
</reference>
<protein>
    <submittedName>
        <fullName evidence="1">Uncharacterized protein</fullName>
    </submittedName>
</protein>
<keyword evidence="2" id="KW-1185">Reference proteome</keyword>
<comment type="caution">
    <text evidence="1">The sequence shown here is derived from an EMBL/GenBank/DDBJ whole genome shotgun (WGS) entry which is preliminary data.</text>
</comment>
<gene>
    <name evidence="1" type="ORF">PGLA1383_LOCUS24486</name>
</gene>
<name>A0A813F4W7_POLGL</name>
<proteinExistence type="predicted"/>
<dbReference type="Proteomes" id="UP000654075">
    <property type="component" value="Unassembled WGS sequence"/>
</dbReference>
<organism evidence="1 2">
    <name type="scientific">Polarella glacialis</name>
    <name type="common">Dinoflagellate</name>
    <dbReference type="NCBI Taxonomy" id="89957"/>
    <lineage>
        <taxon>Eukaryota</taxon>
        <taxon>Sar</taxon>
        <taxon>Alveolata</taxon>
        <taxon>Dinophyceae</taxon>
        <taxon>Suessiales</taxon>
        <taxon>Suessiaceae</taxon>
        <taxon>Polarella</taxon>
    </lineage>
</organism>
<dbReference type="EMBL" id="CAJNNV010019363">
    <property type="protein sequence ID" value="CAE8606504.1"/>
    <property type="molecule type" value="Genomic_DNA"/>
</dbReference>
<sequence length="155" mass="17895">YWRREEQLLFQTTQMTKGINFDQYDNIKVERRGGRGAEELQLNIGRKAASVETFAAFMGMMRSCNPLHPRRKAQKQLPVICPLVQRFPEVLTGKLTWYKDVAVALSDVVDFGGAALDASKMWRMMVWIWLGNGGNLHQAWNIFKEFPCVKPAWNM</sequence>
<accession>A0A813F4W7</accession>
<evidence type="ECO:0000313" key="1">
    <source>
        <dbReference type="EMBL" id="CAE8606504.1"/>
    </source>
</evidence>